<dbReference type="PANTHER" id="PTHR43031">
    <property type="entry name" value="FAD-DEPENDENT OXIDOREDUCTASE"/>
    <property type="match status" value="1"/>
</dbReference>
<name>A0A8H2QFT6_9FLAO</name>
<dbReference type="InterPro" id="IPR036873">
    <property type="entry name" value="Rhodanese-like_dom_sf"/>
</dbReference>
<evidence type="ECO:0000313" key="2">
    <source>
        <dbReference type="EMBL" id="TYB80372.1"/>
    </source>
</evidence>
<gene>
    <name evidence="2" type="ORF">ES676_01525</name>
</gene>
<dbReference type="Pfam" id="PF00581">
    <property type="entry name" value="Rhodanese"/>
    <property type="match status" value="1"/>
</dbReference>
<protein>
    <submittedName>
        <fullName evidence="2">Rhodanese-like domain-containing protein</fullName>
    </submittedName>
</protein>
<dbReference type="Gene3D" id="3.40.250.10">
    <property type="entry name" value="Rhodanese-like domain"/>
    <property type="match status" value="1"/>
</dbReference>
<dbReference type="SUPFAM" id="SSF52821">
    <property type="entry name" value="Rhodanese/Cell cycle control phosphatase"/>
    <property type="match status" value="1"/>
</dbReference>
<evidence type="ECO:0000313" key="3">
    <source>
        <dbReference type="Proteomes" id="UP000323324"/>
    </source>
</evidence>
<dbReference type="PANTHER" id="PTHR43031:SF16">
    <property type="entry name" value="OXIDOREDUCTASE"/>
    <property type="match status" value="1"/>
</dbReference>
<dbReference type="RefSeq" id="WP_148368263.1">
    <property type="nucleotide sequence ID" value="NZ_VSKM01000001.1"/>
</dbReference>
<feature type="domain" description="Rhodanese" evidence="1">
    <location>
        <begin position="31"/>
        <end position="112"/>
    </location>
</feature>
<dbReference type="PROSITE" id="PS50206">
    <property type="entry name" value="RHODANESE_3"/>
    <property type="match status" value="1"/>
</dbReference>
<dbReference type="EMBL" id="VSKM01000001">
    <property type="protein sequence ID" value="TYB80372.1"/>
    <property type="molecule type" value="Genomic_DNA"/>
</dbReference>
<evidence type="ECO:0000259" key="1">
    <source>
        <dbReference type="PROSITE" id="PS50206"/>
    </source>
</evidence>
<dbReference type="Proteomes" id="UP000323324">
    <property type="component" value="Unassembled WGS sequence"/>
</dbReference>
<reference evidence="2 3" key="1">
    <citation type="submission" date="2019-08" db="EMBL/GenBank/DDBJ databases">
        <title>Genomes of Antarctic Bizionia species.</title>
        <authorList>
            <person name="Bowman J.P."/>
        </authorList>
    </citation>
    <scope>NUCLEOTIDE SEQUENCE [LARGE SCALE GENOMIC DNA]</scope>
    <source>
        <strain evidence="2 3">HFD</strain>
    </source>
</reference>
<dbReference type="InterPro" id="IPR050229">
    <property type="entry name" value="GlpE_sulfurtransferase"/>
</dbReference>
<comment type="caution">
    <text evidence="2">The sequence shown here is derived from an EMBL/GenBank/DDBJ whole genome shotgun (WGS) entry which is preliminary data.</text>
</comment>
<keyword evidence="3" id="KW-1185">Reference proteome</keyword>
<organism evidence="2 3">
    <name type="scientific">Bizionia saleffrena</name>
    <dbReference type="NCBI Taxonomy" id="291189"/>
    <lineage>
        <taxon>Bacteria</taxon>
        <taxon>Pseudomonadati</taxon>
        <taxon>Bacteroidota</taxon>
        <taxon>Flavobacteriia</taxon>
        <taxon>Flavobacteriales</taxon>
        <taxon>Flavobacteriaceae</taxon>
        <taxon>Bizionia</taxon>
    </lineage>
</organism>
<accession>A0A8H2QFT6</accession>
<proteinExistence type="predicted"/>
<sequence>MSFFKTLFGSKTVESDVIKVLSSYDFRAQTENKNIQLIDVRTPNEFKSGHIKGAKNIDFFSGKFSAEFIKLNTDSPVYVYCRSGSRSKQASVKIEAMGFTQVYDLKGGITNY</sequence>
<dbReference type="AlphaFoldDB" id="A0A8H2QFT6"/>
<dbReference type="CDD" id="cd00158">
    <property type="entry name" value="RHOD"/>
    <property type="match status" value="1"/>
</dbReference>
<dbReference type="SMART" id="SM00450">
    <property type="entry name" value="RHOD"/>
    <property type="match status" value="1"/>
</dbReference>
<dbReference type="InterPro" id="IPR001763">
    <property type="entry name" value="Rhodanese-like_dom"/>
</dbReference>